<dbReference type="RefSeq" id="WP_046006284.1">
    <property type="nucleotide sequence ID" value="NZ_JXYA01000043.1"/>
</dbReference>
<dbReference type="PROSITE" id="PS50931">
    <property type="entry name" value="HTH_LYSR"/>
    <property type="match status" value="1"/>
</dbReference>
<evidence type="ECO:0000256" key="3">
    <source>
        <dbReference type="ARBA" id="ARBA00023125"/>
    </source>
</evidence>
<dbReference type="InterPro" id="IPR036390">
    <property type="entry name" value="WH_DNA-bd_sf"/>
</dbReference>
<dbReference type="PANTHER" id="PTHR30537">
    <property type="entry name" value="HTH-TYPE TRANSCRIPTIONAL REGULATOR"/>
    <property type="match status" value="1"/>
</dbReference>
<dbReference type="OrthoDB" id="5526340at2"/>
<dbReference type="InterPro" id="IPR036388">
    <property type="entry name" value="WH-like_DNA-bd_sf"/>
</dbReference>
<evidence type="ECO:0000313" key="6">
    <source>
        <dbReference type="EMBL" id="KJZ06831.1"/>
    </source>
</evidence>
<organism evidence="6 7">
    <name type="scientific">Pseudoalteromonas rubra</name>
    <dbReference type="NCBI Taxonomy" id="43658"/>
    <lineage>
        <taxon>Bacteria</taxon>
        <taxon>Pseudomonadati</taxon>
        <taxon>Pseudomonadota</taxon>
        <taxon>Gammaproteobacteria</taxon>
        <taxon>Alteromonadales</taxon>
        <taxon>Pseudoalteromonadaceae</taxon>
        <taxon>Pseudoalteromonas</taxon>
    </lineage>
</organism>
<evidence type="ECO:0000256" key="1">
    <source>
        <dbReference type="ARBA" id="ARBA00009437"/>
    </source>
</evidence>
<accession>A0A0F4QGT2</accession>
<evidence type="ECO:0000259" key="5">
    <source>
        <dbReference type="PROSITE" id="PS50931"/>
    </source>
</evidence>
<dbReference type="Gene3D" id="3.40.190.10">
    <property type="entry name" value="Periplasmic binding protein-like II"/>
    <property type="match status" value="2"/>
</dbReference>
<dbReference type="CDD" id="cd08432">
    <property type="entry name" value="PBP2_GcdR_TrpI_HvrB_AmpR_like"/>
    <property type="match status" value="1"/>
</dbReference>
<dbReference type="InterPro" id="IPR005119">
    <property type="entry name" value="LysR_subst-bd"/>
</dbReference>
<name>A0A0F4QGT2_9GAMM</name>
<evidence type="ECO:0000256" key="4">
    <source>
        <dbReference type="ARBA" id="ARBA00023163"/>
    </source>
</evidence>
<dbReference type="GO" id="GO:0043565">
    <property type="term" value="F:sequence-specific DNA binding"/>
    <property type="evidence" value="ECO:0007669"/>
    <property type="project" value="TreeGrafter"/>
</dbReference>
<comment type="similarity">
    <text evidence="1">Belongs to the LysR transcriptional regulatory family.</text>
</comment>
<dbReference type="PANTHER" id="PTHR30537:SF32">
    <property type="entry name" value="HTH-TYPE TRANSCRIPTIONAL REGULATOR DSDC"/>
    <property type="match status" value="1"/>
</dbReference>
<dbReference type="SUPFAM" id="SSF53850">
    <property type="entry name" value="Periplasmic binding protein-like II"/>
    <property type="match status" value="1"/>
</dbReference>
<dbReference type="GO" id="GO:0003700">
    <property type="term" value="F:DNA-binding transcription factor activity"/>
    <property type="evidence" value="ECO:0007669"/>
    <property type="project" value="InterPro"/>
</dbReference>
<feature type="domain" description="HTH lysR-type" evidence="5">
    <location>
        <begin position="1"/>
        <end position="60"/>
    </location>
</feature>
<keyword evidence="2" id="KW-0805">Transcription regulation</keyword>
<keyword evidence="3" id="KW-0238">DNA-binding</keyword>
<dbReference type="InterPro" id="IPR058163">
    <property type="entry name" value="LysR-type_TF_proteobact-type"/>
</dbReference>
<evidence type="ECO:0000313" key="7">
    <source>
        <dbReference type="Proteomes" id="UP000033452"/>
    </source>
</evidence>
<gene>
    <name evidence="6" type="ORF">TW77_17550</name>
</gene>
<dbReference type="SUPFAM" id="SSF46785">
    <property type="entry name" value="Winged helix' DNA-binding domain"/>
    <property type="match status" value="1"/>
</dbReference>
<protein>
    <submittedName>
        <fullName evidence="6">LysR family transcriptional regulator</fullName>
    </submittedName>
</protein>
<keyword evidence="4" id="KW-0804">Transcription</keyword>
<comment type="caution">
    <text evidence="6">The sequence shown here is derived from an EMBL/GenBank/DDBJ whole genome shotgun (WGS) entry which is preliminary data.</text>
</comment>
<dbReference type="Gene3D" id="1.10.10.10">
    <property type="entry name" value="Winged helix-like DNA-binding domain superfamily/Winged helix DNA-binding domain"/>
    <property type="match status" value="1"/>
</dbReference>
<dbReference type="PRINTS" id="PR00039">
    <property type="entry name" value="HTHLYSR"/>
</dbReference>
<dbReference type="InterPro" id="IPR000847">
    <property type="entry name" value="LysR_HTH_N"/>
</dbReference>
<dbReference type="AlphaFoldDB" id="A0A0F4QGT2"/>
<dbReference type="Proteomes" id="UP000033452">
    <property type="component" value="Unassembled WGS sequence"/>
</dbReference>
<keyword evidence="7" id="KW-1185">Reference proteome</keyword>
<dbReference type="EMBL" id="JXYA01000043">
    <property type="protein sequence ID" value="KJZ06831.1"/>
    <property type="molecule type" value="Genomic_DNA"/>
</dbReference>
<sequence>MFKNINLLVTFECAARHQSYSLAAAELCISQAAVSQQMRLLEQQLGQRLFVRAGRNMQLTRAGETLLEHTGPALTRIDQGINCLRQEELAGELSISSTQAFNTLWLMPRLQEFASLYPQIRIRLHSSASFEDLQHARIDLAIRFGTQVEQHTPGALACEYFGASPVLPICSAKLTQSLPLNTPADLLATWLVSLALPGAYDWPSWFEAQQVTGYVDHPHWTYVDSTDMALSAVASGHGVTLAVPYLCRRQLDSGELVIPFKLPHPNPVKRYLVYDPNSARLARLQAFMTWLKAQDI</sequence>
<evidence type="ECO:0000256" key="2">
    <source>
        <dbReference type="ARBA" id="ARBA00023015"/>
    </source>
</evidence>
<reference evidence="6 7" key="1">
    <citation type="journal article" date="2015" name="BMC Genomics">
        <title>Genome mining reveals unlocked bioactive potential of marine Gram-negative bacteria.</title>
        <authorList>
            <person name="Machado H."/>
            <person name="Sonnenschein E.C."/>
            <person name="Melchiorsen J."/>
            <person name="Gram L."/>
        </authorList>
    </citation>
    <scope>NUCLEOTIDE SEQUENCE [LARGE SCALE GENOMIC DNA]</scope>
    <source>
        <strain evidence="6 7">S2471</strain>
    </source>
</reference>
<proteinExistence type="inferred from homology"/>
<dbReference type="Pfam" id="PF03466">
    <property type="entry name" value="LysR_substrate"/>
    <property type="match status" value="1"/>
</dbReference>
<dbReference type="GO" id="GO:0006351">
    <property type="term" value="P:DNA-templated transcription"/>
    <property type="evidence" value="ECO:0007669"/>
    <property type="project" value="TreeGrafter"/>
</dbReference>
<dbReference type="PATRIC" id="fig|43658.5.peg.3706"/>
<dbReference type="Pfam" id="PF00126">
    <property type="entry name" value="HTH_1"/>
    <property type="match status" value="1"/>
</dbReference>